<sequence>MDKFSLIVPIYSNNFEEQIKIFLKENMGDVIVVLTKEMDFSIDDERVKVLKLYRAGYGKAVNYASKFTEKEYLIITNDDIFFEEDLFKRIKYLKDDIVVPLVKDKNKKDIESFGSKILFFYNILNKNTSFDKRKLHLTGSFFIIKREIFENTGGFDEKYFMYYEDIDLSVRLKRKNIISFDENIVVFHKHSSSNLKNKRYFLQRNRLYFVLKNFDFKNLILFFFILIFVEPFIMVVQILKDKSFLPFKARYDFFKDMKNILKERK</sequence>
<gene>
    <name evidence="3" type="ORF">ENS15_03630</name>
</gene>
<dbReference type="GO" id="GO:0016740">
    <property type="term" value="F:transferase activity"/>
    <property type="evidence" value="ECO:0007669"/>
    <property type="project" value="UniProtKB-KW"/>
</dbReference>
<dbReference type="SUPFAM" id="SSF53448">
    <property type="entry name" value="Nucleotide-diphospho-sugar transferases"/>
    <property type="match status" value="1"/>
</dbReference>
<protein>
    <submittedName>
        <fullName evidence="3">Glycosyltransferase family 2 protein</fullName>
    </submittedName>
</protein>
<dbReference type="EMBL" id="DSTT01000005">
    <property type="protein sequence ID" value="HFK23723.1"/>
    <property type="molecule type" value="Genomic_DNA"/>
</dbReference>
<dbReference type="InterPro" id="IPR029044">
    <property type="entry name" value="Nucleotide-diphossugar_trans"/>
</dbReference>
<dbReference type="AlphaFoldDB" id="A0A7C3N871"/>
<dbReference type="Gene3D" id="3.90.550.10">
    <property type="entry name" value="Spore Coat Polysaccharide Biosynthesis Protein SpsA, Chain A"/>
    <property type="match status" value="1"/>
</dbReference>
<dbReference type="PANTHER" id="PTHR43179">
    <property type="entry name" value="RHAMNOSYLTRANSFERASE WBBL"/>
    <property type="match status" value="1"/>
</dbReference>
<evidence type="ECO:0000313" key="3">
    <source>
        <dbReference type="EMBL" id="HFK23723.1"/>
    </source>
</evidence>
<keyword evidence="1" id="KW-1133">Transmembrane helix</keyword>
<comment type="caution">
    <text evidence="3">The sequence shown here is derived from an EMBL/GenBank/DDBJ whole genome shotgun (WGS) entry which is preliminary data.</text>
</comment>
<reference evidence="3" key="1">
    <citation type="journal article" date="2020" name="mSystems">
        <title>Genome- and Community-Level Interaction Insights into Carbon Utilization and Element Cycling Functions of Hydrothermarchaeota in Hydrothermal Sediment.</title>
        <authorList>
            <person name="Zhou Z."/>
            <person name="Liu Y."/>
            <person name="Xu W."/>
            <person name="Pan J."/>
            <person name="Luo Z.H."/>
            <person name="Li M."/>
        </authorList>
    </citation>
    <scope>NUCLEOTIDE SEQUENCE [LARGE SCALE GENOMIC DNA]</scope>
    <source>
        <strain evidence="3">SpSt-464</strain>
    </source>
</reference>
<dbReference type="PANTHER" id="PTHR43179:SF10">
    <property type="entry name" value="GLYCOSYL TRANSFERASE"/>
    <property type="match status" value="1"/>
</dbReference>
<accession>A0A7C3N871</accession>
<keyword evidence="1" id="KW-0812">Transmembrane</keyword>
<organism evidence="3">
    <name type="scientific">candidate division WOR-3 bacterium</name>
    <dbReference type="NCBI Taxonomy" id="2052148"/>
    <lineage>
        <taxon>Bacteria</taxon>
        <taxon>Bacteria division WOR-3</taxon>
    </lineage>
</organism>
<dbReference type="Pfam" id="PF00535">
    <property type="entry name" value="Glycos_transf_2"/>
    <property type="match status" value="1"/>
</dbReference>
<proteinExistence type="predicted"/>
<evidence type="ECO:0000256" key="1">
    <source>
        <dbReference type="SAM" id="Phobius"/>
    </source>
</evidence>
<keyword evidence="3" id="KW-0808">Transferase</keyword>
<dbReference type="InterPro" id="IPR001173">
    <property type="entry name" value="Glyco_trans_2-like"/>
</dbReference>
<feature type="transmembrane region" description="Helical" evidence="1">
    <location>
        <begin position="219"/>
        <end position="239"/>
    </location>
</feature>
<feature type="domain" description="Glycosyltransferase 2-like" evidence="2">
    <location>
        <begin position="43"/>
        <end position="151"/>
    </location>
</feature>
<evidence type="ECO:0000259" key="2">
    <source>
        <dbReference type="Pfam" id="PF00535"/>
    </source>
</evidence>
<keyword evidence="1" id="KW-0472">Membrane</keyword>
<name>A0A7C3N871_UNCW3</name>